<dbReference type="GeneID" id="44969774"/>
<dbReference type="KEGG" id="bip:Bint_1231"/>
<dbReference type="Proteomes" id="UP000008522">
    <property type="component" value="Chromosome"/>
</dbReference>
<dbReference type="HOGENOM" id="CLU_033142_1_0_12"/>
<organism evidence="1 2">
    <name type="scientific">Brachyspira intermedia (strain ATCC 51140 / PWS/A)</name>
    <name type="common">Serpulina intermedia</name>
    <dbReference type="NCBI Taxonomy" id="1045858"/>
    <lineage>
        <taxon>Bacteria</taxon>
        <taxon>Pseudomonadati</taxon>
        <taxon>Spirochaetota</taxon>
        <taxon>Spirochaetia</taxon>
        <taxon>Brachyspirales</taxon>
        <taxon>Brachyspiraceae</taxon>
        <taxon>Brachyspira</taxon>
    </lineage>
</organism>
<gene>
    <name evidence="1" type="ordered locus">Bint_1231</name>
</gene>
<dbReference type="AlphaFoldDB" id="G0ENH1"/>
<accession>G0ENH1</accession>
<evidence type="ECO:0000313" key="2">
    <source>
        <dbReference type="Proteomes" id="UP000008522"/>
    </source>
</evidence>
<dbReference type="EMBL" id="CP002874">
    <property type="protein sequence ID" value="AEM21850.1"/>
    <property type="molecule type" value="Genomic_DNA"/>
</dbReference>
<reference evidence="1 2" key="1">
    <citation type="journal article" date="2011" name="BMC Genomics">
        <title>Complete genome sequence of Brachyspira intermedia reveals unique genomic features in Brachyspira species and phage-mediated horizontal gene transfer.</title>
        <authorList>
            <person name="Hafstrom T."/>
            <person name="Jansson D.S."/>
            <person name="Segerman B."/>
        </authorList>
    </citation>
    <scope>NUCLEOTIDE SEQUENCE [LARGE SCALE GENOMIC DNA]</scope>
    <source>
        <strain evidence="2">ATCC 51140 / PWS/A</strain>
    </source>
</reference>
<dbReference type="OrthoDB" id="1078890at2"/>
<sequence length="582" mass="68259">MRNKFYIIIFLLASLFILIISCKKINLLSPSIIPPPTEFPNDGQIPEYPIPSPTLPIPPKKTEEKNIVVTPEIVKDGTVFGGYGRRFKFKNEWHVLATNEYEYDPNTKRLTPTGKGAILKIDNNGKTITKIHSLSLGDDLEKREYWTNLNSRKVLIEESKVRIPTSGDYGSIYTKTEKKYEYKNIKYYNTNFKYISSVFLNLRGKDTSDLINWIDSPDVYKREYILPKLDFDNPNFQGRIGSGHADTTLMYFKGKFLLFTHPTVYDYYTDGFIPPSSEYFYLDSKYYYSIDVDKDTSDPKNWQTNETPWGRRTRIDNYRYDGKKMYMAGGNSYAYKYNTSDGYWYLDILKAYLPTMEDGIWSTEDGINWELEKTPYPFRYAGEIVNYLKINPLITYRASDDGTPFEPKYTELSGKYYRTFNTTYPIPPVKEIMQAVERFETNFTITEEHIKNSGIYQIQMSSVHPDNAKETDWVTIVPKNQITSSTAWESGGADLFNFNGKLVRLVDYDREFKLNNQYQEALNLSEQYYNLLINSPISEYKKNCYYFLYYKAMADMIKIIKDRSNEYFKPDKAFTHYTFEIN</sequence>
<evidence type="ECO:0000313" key="1">
    <source>
        <dbReference type="EMBL" id="AEM21850.1"/>
    </source>
</evidence>
<protein>
    <submittedName>
        <fullName evidence="1">Uncharacterized protein</fullName>
    </submittedName>
</protein>
<proteinExistence type="predicted"/>
<keyword evidence="2" id="KW-1185">Reference proteome</keyword>
<name>G0ENH1_BRAIP</name>
<dbReference type="RefSeq" id="WP_014487680.1">
    <property type="nucleotide sequence ID" value="NC_017243.1"/>
</dbReference>
<dbReference type="PROSITE" id="PS51257">
    <property type="entry name" value="PROKAR_LIPOPROTEIN"/>
    <property type="match status" value="1"/>
</dbReference>
<dbReference type="PATRIC" id="fig|1045858.4.peg.1230"/>